<evidence type="ECO:0000313" key="3">
    <source>
        <dbReference type="EMBL" id="KAB0805177.1"/>
    </source>
</evidence>
<feature type="domain" description="Integrase zinc-binding" evidence="1">
    <location>
        <begin position="147"/>
        <end position="203"/>
    </location>
</feature>
<dbReference type="InParanoid" id="A0A5N4B6E1"/>
<keyword evidence="4" id="KW-1185">Reference proteome</keyword>
<dbReference type="EMBL" id="VVIM01000001">
    <property type="protein sequence ID" value="KAB0805177.1"/>
    <property type="molecule type" value="Genomic_DNA"/>
</dbReference>
<dbReference type="InterPro" id="IPR040676">
    <property type="entry name" value="DUF5641"/>
</dbReference>
<dbReference type="Pfam" id="PF18701">
    <property type="entry name" value="DUF5641"/>
    <property type="match status" value="1"/>
</dbReference>
<dbReference type="PANTHER" id="PTHR47331:SF5">
    <property type="entry name" value="RIBONUCLEASE H"/>
    <property type="match status" value="1"/>
</dbReference>
<gene>
    <name evidence="3" type="ORF">PPYR_02147</name>
</gene>
<name>A0A5N4B6E1_PHOPY</name>
<dbReference type="Proteomes" id="UP000327044">
    <property type="component" value="Unassembled WGS sequence"/>
</dbReference>
<evidence type="ECO:0008006" key="5">
    <source>
        <dbReference type="Google" id="ProtNLM"/>
    </source>
</evidence>
<dbReference type="AlphaFoldDB" id="A0A5N4B6E1"/>
<comment type="caution">
    <text evidence="3">The sequence shown here is derived from an EMBL/GenBank/DDBJ whole genome shotgun (WGS) entry which is preliminary data.</text>
</comment>
<sequence>MDRSLTQLDPLSFDKDSDSTIKILGLHLWDNLLTKFSSLSKILRTCAYVLRFVSYVEDPKGFDKRSHVTLKELDRALLILVKESQKMSFAKELAELSKTTPNIRSLPKYIRKLTPFLDQDGILRVGGRLKNTPLSYDHKHPCLLPSDHRLTNLIIEYTHIKYLHPGLQTTQFLLSQRFWIPSSKRVIKKVLSSCLRCFKCNPSSCTPLMGDLPKFRENSPPLHWALGRVIECFPGADGVTRVVNVKTQKGILRRPVSKLCLLPNN</sequence>
<accession>A0A5N4B6E1</accession>
<proteinExistence type="predicted"/>
<protein>
    <recommendedName>
        <fullName evidence="5">Integrase zinc-binding domain-containing protein</fullName>
    </recommendedName>
</protein>
<evidence type="ECO:0000259" key="2">
    <source>
        <dbReference type="Pfam" id="PF18701"/>
    </source>
</evidence>
<reference evidence="3 4" key="1">
    <citation type="journal article" date="2018" name="Elife">
        <title>Firefly genomes illuminate parallel origins of bioluminescence in beetles.</title>
        <authorList>
            <person name="Fallon T.R."/>
            <person name="Lower S.E."/>
            <person name="Chang C.H."/>
            <person name="Bessho-Uehara M."/>
            <person name="Martin G.J."/>
            <person name="Bewick A.J."/>
            <person name="Behringer M."/>
            <person name="Debat H.J."/>
            <person name="Wong I."/>
            <person name="Day J.C."/>
            <person name="Suvorov A."/>
            <person name="Silva C.J."/>
            <person name="Stanger-Hall K.F."/>
            <person name="Hall D.W."/>
            <person name="Schmitz R.J."/>
            <person name="Nelson D.R."/>
            <person name="Lewis S.M."/>
            <person name="Shigenobu S."/>
            <person name="Bybee S.M."/>
            <person name="Larracuente A.M."/>
            <person name="Oba Y."/>
            <person name="Weng J.K."/>
        </authorList>
    </citation>
    <scope>NUCLEOTIDE SEQUENCE [LARGE SCALE GENOMIC DNA]</scope>
    <source>
        <strain evidence="3">1611_PpyrPB1</strain>
        <tissue evidence="3">Whole body</tissue>
    </source>
</reference>
<evidence type="ECO:0000313" key="4">
    <source>
        <dbReference type="Proteomes" id="UP000327044"/>
    </source>
</evidence>
<evidence type="ECO:0000259" key="1">
    <source>
        <dbReference type="Pfam" id="PF17921"/>
    </source>
</evidence>
<dbReference type="PANTHER" id="PTHR47331">
    <property type="entry name" value="PHD-TYPE DOMAIN-CONTAINING PROTEIN"/>
    <property type="match status" value="1"/>
</dbReference>
<feature type="domain" description="DUF5641" evidence="2">
    <location>
        <begin position="217"/>
        <end position="262"/>
    </location>
</feature>
<dbReference type="InterPro" id="IPR041588">
    <property type="entry name" value="Integrase_H2C2"/>
</dbReference>
<dbReference type="Pfam" id="PF17921">
    <property type="entry name" value="Integrase_H2C2"/>
    <property type="match status" value="1"/>
</dbReference>
<dbReference type="Gene3D" id="1.10.340.70">
    <property type="match status" value="1"/>
</dbReference>
<organism evidence="3 4">
    <name type="scientific">Photinus pyralis</name>
    <name type="common">Common eastern firefly</name>
    <name type="synonym">Lampyris pyralis</name>
    <dbReference type="NCBI Taxonomy" id="7054"/>
    <lineage>
        <taxon>Eukaryota</taxon>
        <taxon>Metazoa</taxon>
        <taxon>Ecdysozoa</taxon>
        <taxon>Arthropoda</taxon>
        <taxon>Hexapoda</taxon>
        <taxon>Insecta</taxon>
        <taxon>Pterygota</taxon>
        <taxon>Neoptera</taxon>
        <taxon>Endopterygota</taxon>
        <taxon>Coleoptera</taxon>
        <taxon>Polyphaga</taxon>
        <taxon>Elateriformia</taxon>
        <taxon>Elateroidea</taxon>
        <taxon>Lampyridae</taxon>
        <taxon>Lampyrinae</taxon>
        <taxon>Photinus</taxon>
    </lineage>
</organism>